<protein>
    <submittedName>
        <fullName evidence="1">Uncharacterized protein</fullName>
    </submittedName>
</protein>
<evidence type="ECO:0000313" key="1">
    <source>
        <dbReference type="EMBL" id="MPC27763.1"/>
    </source>
</evidence>
<accession>A0A5B7E3E0</accession>
<evidence type="ECO:0000313" key="2">
    <source>
        <dbReference type="Proteomes" id="UP000324222"/>
    </source>
</evidence>
<gene>
    <name evidence="1" type="ORF">E2C01_020943</name>
</gene>
<sequence length="74" mass="8029">MPSLSYTTPPPPSPSLILPPTSPCPALHAIPVFSALTQIARQLSTVSSTPTDILGYRRRPAQFGLWSHTRRPGH</sequence>
<proteinExistence type="predicted"/>
<organism evidence="1 2">
    <name type="scientific">Portunus trituberculatus</name>
    <name type="common">Swimming crab</name>
    <name type="synonym">Neptunus trituberculatus</name>
    <dbReference type="NCBI Taxonomy" id="210409"/>
    <lineage>
        <taxon>Eukaryota</taxon>
        <taxon>Metazoa</taxon>
        <taxon>Ecdysozoa</taxon>
        <taxon>Arthropoda</taxon>
        <taxon>Crustacea</taxon>
        <taxon>Multicrustacea</taxon>
        <taxon>Malacostraca</taxon>
        <taxon>Eumalacostraca</taxon>
        <taxon>Eucarida</taxon>
        <taxon>Decapoda</taxon>
        <taxon>Pleocyemata</taxon>
        <taxon>Brachyura</taxon>
        <taxon>Eubrachyura</taxon>
        <taxon>Portunoidea</taxon>
        <taxon>Portunidae</taxon>
        <taxon>Portuninae</taxon>
        <taxon>Portunus</taxon>
    </lineage>
</organism>
<dbReference type="AlphaFoldDB" id="A0A5B7E3E0"/>
<comment type="caution">
    <text evidence="1">The sequence shown here is derived from an EMBL/GenBank/DDBJ whole genome shotgun (WGS) entry which is preliminary data.</text>
</comment>
<reference evidence="1 2" key="1">
    <citation type="submission" date="2019-05" db="EMBL/GenBank/DDBJ databases">
        <title>Another draft genome of Portunus trituberculatus and its Hox gene families provides insights of decapod evolution.</title>
        <authorList>
            <person name="Jeong J.-H."/>
            <person name="Song I."/>
            <person name="Kim S."/>
            <person name="Choi T."/>
            <person name="Kim D."/>
            <person name="Ryu S."/>
            <person name="Kim W."/>
        </authorList>
    </citation>
    <scope>NUCLEOTIDE SEQUENCE [LARGE SCALE GENOMIC DNA]</scope>
    <source>
        <tissue evidence="1">Muscle</tissue>
    </source>
</reference>
<keyword evidence="2" id="KW-1185">Reference proteome</keyword>
<name>A0A5B7E3E0_PORTR</name>
<dbReference type="Proteomes" id="UP000324222">
    <property type="component" value="Unassembled WGS sequence"/>
</dbReference>
<dbReference type="EMBL" id="VSRR010001798">
    <property type="protein sequence ID" value="MPC27763.1"/>
    <property type="molecule type" value="Genomic_DNA"/>
</dbReference>